<feature type="transmembrane region" description="Helical" evidence="8">
    <location>
        <begin position="65"/>
        <end position="84"/>
    </location>
</feature>
<reference evidence="9" key="3">
    <citation type="submission" date="2025-09" db="UniProtKB">
        <authorList>
            <consortium name="Ensembl"/>
        </authorList>
    </citation>
    <scope>IDENTIFICATION</scope>
</reference>
<evidence type="ECO:0000256" key="2">
    <source>
        <dbReference type="ARBA" id="ARBA00022679"/>
    </source>
</evidence>
<reference evidence="9" key="1">
    <citation type="submission" date="2021-06" db="EMBL/GenBank/DDBJ databases">
        <authorList>
            <consortium name="Wellcome Sanger Institute Data Sharing"/>
        </authorList>
    </citation>
    <scope>NUCLEOTIDE SEQUENCE [LARGE SCALE GENOMIC DNA]</scope>
</reference>
<evidence type="ECO:0000313" key="9">
    <source>
        <dbReference type="Ensembl" id="ENSECRP00000026266.1"/>
    </source>
</evidence>
<name>A0A8C4T767_ERPCA</name>
<dbReference type="PANTHER" id="PTHR13906">
    <property type="entry name" value="PORCUPINE"/>
    <property type="match status" value="1"/>
</dbReference>
<keyword evidence="4" id="KW-0256">Endoplasmic reticulum</keyword>
<organism evidence="9 10">
    <name type="scientific">Erpetoichthys calabaricus</name>
    <name type="common">Rope fish</name>
    <name type="synonym">Calamoichthys calabaricus</name>
    <dbReference type="NCBI Taxonomy" id="27687"/>
    <lineage>
        <taxon>Eukaryota</taxon>
        <taxon>Metazoa</taxon>
        <taxon>Chordata</taxon>
        <taxon>Craniata</taxon>
        <taxon>Vertebrata</taxon>
        <taxon>Euteleostomi</taxon>
        <taxon>Actinopterygii</taxon>
        <taxon>Polypteriformes</taxon>
        <taxon>Polypteridae</taxon>
        <taxon>Erpetoichthys</taxon>
    </lineage>
</organism>
<keyword evidence="6 8" id="KW-0472">Membrane</keyword>
<dbReference type="GO" id="GO:0030258">
    <property type="term" value="P:lipid modification"/>
    <property type="evidence" value="ECO:0007669"/>
    <property type="project" value="TreeGrafter"/>
</dbReference>
<evidence type="ECO:0000256" key="6">
    <source>
        <dbReference type="ARBA" id="ARBA00023136"/>
    </source>
</evidence>
<evidence type="ECO:0000256" key="7">
    <source>
        <dbReference type="ARBA" id="ARBA00023315"/>
    </source>
</evidence>
<evidence type="ECO:0000313" key="10">
    <source>
        <dbReference type="Proteomes" id="UP000694620"/>
    </source>
</evidence>
<dbReference type="PANTHER" id="PTHR13906:SF6">
    <property type="entry name" value="LYSOPHOSPHOLIPID ACYLTRANSFERASE 1"/>
    <property type="match status" value="1"/>
</dbReference>
<sequence length="435" mass="50560">MSAFWFRCYLSPNKDRKNIRHVVATTLGTLFGIFCFGWYSLHFFILVSVCYVIMVKAGVDNIHRFSLVTALGYLSICQISRVYIFDYGLLSTDFSGPLMIITQKITALAFQVHDGIGRKAEELTPDQRRLSIKEKPSLIEYLSYHLNFLSILAGPFKIQTKQKQYERLTIPSPTGPVIRKLVICGVSVFLFLTLAKSFPVAHMLNEQSMSKTSFLSRVCYFYIAIQAGKPKYYFAWTIADAVHNAAGYGFSGIDDKGNFRWDLVSNLNIWNIETATSFKMYIDNWNIQTAGWLKRICYDRAPYYPTALTFVLSAVWHGVYPGYYFTFITAIPITMAARAVRNNIRHHFLVSQMMKTMYDIMTWVFTQFAVSYTVMPFILLAMEPTIMYYKYMYFHFHIISILVLILLPIKKNPHSIQYHSFHIHVKEKYRTRRIQ</sequence>
<comment type="subcellular location">
    <subcellularLocation>
        <location evidence="1">Endoplasmic reticulum membrane</location>
        <topology evidence="1">Multi-pass membrane protein</topology>
    </subcellularLocation>
</comment>
<dbReference type="InterPro" id="IPR004299">
    <property type="entry name" value="MBOAT_fam"/>
</dbReference>
<keyword evidence="2" id="KW-0808">Transferase</keyword>
<evidence type="ECO:0000256" key="1">
    <source>
        <dbReference type="ARBA" id="ARBA00004477"/>
    </source>
</evidence>
<gene>
    <name evidence="9" type="primary">MBOAT1</name>
</gene>
<evidence type="ECO:0000256" key="5">
    <source>
        <dbReference type="ARBA" id="ARBA00022989"/>
    </source>
</evidence>
<keyword evidence="7" id="KW-0012">Acyltransferase</keyword>
<keyword evidence="10" id="KW-1185">Reference proteome</keyword>
<feature type="transmembrane region" description="Helical" evidence="8">
    <location>
        <begin position="30"/>
        <end position="53"/>
    </location>
</feature>
<feature type="transmembrane region" description="Helical" evidence="8">
    <location>
        <begin position="388"/>
        <end position="409"/>
    </location>
</feature>
<reference evidence="9" key="2">
    <citation type="submission" date="2025-08" db="UniProtKB">
        <authorList>
            <consortium name="Ensembl"/>
        </authorList>
    </citation>
    <scope>IDENTIFICATION</scope>
</reference>
<evidence type="ECO:0000256" key="8">
    <source>
        <dbReference type="SAM" id="Phobius"/>
    </source>
</evidence>
<accession>A0A8C4T767</accession>
<feature type="transmembrane region" description="Helical" evidence="8">
    <location>
        <begin position="322"/>
        <end position="340"/>
    </location>
</feature>
<evidence type="ECO:0000256" key="3">
    <source>
        <dbReference type="ARBA" id="ARBA00022692"/>
    </source>
</evidence>
<dbReference type="InterPro" id="IPR049941">
    <property type="entry name" value="LPLAT_7/PORCN-like"/>
</dbReference>
<protein>
    <submittedName>
        <fullName evidence="9">Membrane bound O-acyltransferase domain containing 1</fullName>
    </submittedName>
</protein>
<keyword evidence="3 8" id="KW-0812">Transmembrane</keyword>
<dbReference type="AlphaFoldDB" id="A0A8C4T767"/>
<feature type="transmembrane region" description="Helical" evidence="8">
    <location>
        <begin position="177"/>
        <end position="195"/>
    </location>
</feature>
<dbReference type="GO" id="GO:0016746">
    <property type="term" value="F:acyltransferase activity"/>
    <property type="evidence" value="ECO:0007669"/>
    <property type="project" value="UniProtKB-KW"/>
</dbReference>
<dbReference type="Proteomes" id="UP000694620">
    <property type="component" value="Chromosome 13"/>
</dbReference>
<evidence type="ECO:0000256" key="4">
    <source>
        <dbReference type="ARBA" id="ARBA00022824"/>
    </source>
</evidence>
<keyword evidence="5 8" id="KW-1133">Transmembrane helix</keyword>
<proteinExistence type="predicted"/>
<dbReference type="Ensembl" id="ENSECRT00000026812.1">
    <property type="protein sequence ID" value="ENSECRP00000026266.1"/>
    <property type="gene ID" value="ENSECRG00000017722.1"/>
</dbReference>
<dbReference type="GO" id="GO:0005789">
    <property type="term" value="C:endoplasmic reticulum membrane"/>
    <property type="evidence" value="ECO:0007669"/>
    <property type="project" value="UniProtKB-SubCell"/>
</dbReference>
<dbReference type="Pfam" id="PF03062">
    <property type="entry name" value="MBOAT"/>
    <property type="match status" value="1"/>
</dbReference>
<dbReference type="GeneTree" id="ENSGT01030000234564"/>
<feature type="transmembrane region" description="Helical" evidence="8">
    <location>
        <begin position="360"/>
        <end position="382"/>
    </location>
</feature>